<sequence length="352" mass="40916">MLVTLKLPDGRSANLFYIKKKCKDGPGKQNKKQLKVVKVKSVEMSEGNLKLRMNNNRVTYTNKKNARDEKNVDRKKVILNLIKPQDMVLPVPSGFDCRSKMGQFGWISFEVKHIPFIYRYESTKLVALRIVNQVIFPRFLNSFRQLLFDFFVVKSFTMTDVERQLYNDINFNHCNGAYGLNSFQSGVQLVSLDDLTKLYDFFVFAYGKLKLKSKELSSNYGYIAINGNNNIVPFVRIRDSICFPIVYFDGDFKYLIKFTFQVDDYYTGVLKFLIRLMNVELKFDKIQVITLDEIKKFFEPNTTFEHTWIGKESDVFLNTGKGSNECIMRVQNADEPVTPLTSVNKTANIYNM</sequence>
<dbReference type="Proteomes" id="UP000695000">
    <property type="component" value="Unplaced"/>
</dbReference>
<accession>A0ABM1MU62</accession>
<name>A0ABM1MU62_NICVS</name>
<organism evidence="1 2">
    <name type="scientific">Nicrophorus vespilloides</name>
    <name type="common">Boreal carrion beetle</name>
    <dbReference type="NCBI Taxonomy" id="110193"/>
    <lineage>
        <taxon>Eukaryota</taxon>
        <taxon>Metazoa</taxon>
        <taxon>Ecdysozoa</taxon>
        <taxon>Arthropoda</taxon>
        <taxon>Hexapoda</taxon>
        <taxon>Insecta</taxon>
        <taxon>Pterygota</taxon>
        <taxon>Neoptera</taxon>
        <taxon>Endopterygota</taxon>
        <taxon>Coleoptera</taxon>
        <taxon>Polyphaga</taxon>
        <taxon>Staphyliniformia</taxon>
        <taxon>Silphidae</taxon>
        <taxon>Nicrophorinae</taxon>
        <taxon>Nicrophorus</taxon>
    </lineage>
</organism>
<protein>
    <submittedName>
        <fullName evidence="2">Uncharacterized protein LOC108563830 isoform X1</fullName>
    </submittedName>
</protein>
<evidence type="ECO:0000313" key="2">
    <source>
        <dbReference type="RefSeq" id="XP_017778112.1"/>
    </source>
</evidence>
<dbReference type="RefSeq" id="XP_017778112.1">
    <property type="nucleotide sequence ID" value="XM_017922623.1"/>
</dbReference>
<dbReference type="GeneID" id="108563830"/>
<gene>
    <name evidence="2" type="primary">LOC108563830</name>
</gene>
<reference evidence="2" key="1">
    <citation type="submission" date="2025-08" db="UniProtKB">
        <authorList>
            <consortium name="RefSeq"/>
        </authorList>
    </citation>
    <scope>IDENTIFICATION</scope>
    <source>
        <tissue evidence="2">Whole Larva</tissue>
    </source>
</reference>
<evidence type="ECO:0000313" key="1">
    <source>
        <dbReference type="Proteomes" id="UP000695000"/>
    </source>
</evidence>
<keyword evidence="1" id="KW-1185">Reference proteome</keyword>
<proteinExistence type="predicted"/>